<comment type="similarity">
    <text evidence="2">Belongs to the MscS (TC 1.A.23) family.</text>
</comment>
<evidence type="ECO:0000256" key="3">
    <source>
        <dbReference type="ARBA" id="ARBA00022475"/>
    </source>
</evidence>
<dbReference type="PATRIC" id="fig|859350.6.peg.265"/>
<dbReference type="InterPro" id="IPR010920">
    <property type="entry name" value="LSM_dom_sf"/>
</dbReference>
<keyword evidence="4" id="KW-0812">Transmembrane</keyword>
<feature type="transmembrane region" description="Helical" evidence="4">
    <location>
        <begin position="119"/>
        <end position="140"/>
    </location>
</feature>
<comment type="caution">
    <text evidence="7">The sequence shown here is derived from an EMBL/GenBank/DDBJ whole genome shotgun (WGS) entry which is preliminary data.</text>
</comment>
<organism evidence="7 8">
    <name type="scientific">Candidatus Nitrosopumilus salarius BD31</name>
    <dbReference type="NCBI Taxonomy" id="859350"/>
    <lineage>
        <taxon>Archaea</taxon>
        <taxon>Nitrososphaerota</taxon>
        <taxon>Nitrososphaeria</taxon>
        <taxon>Nitrosopumilales</taxon>
        <taxon>Nitrosopumilaceae</taxon>
        <taxon>Nitrosopumilus</taxon>
    </lineage>
</organism>
<dbReference type="InterPro" id="IPR049278">
    <property type="entry name" value="MS_channel_C"/>
</dbReference>
<evidence type="ECO:0000256" key="4">
    <source>
        <dbReference type="SAM" id="Phobius"/>
    </source>
</evidence>
<comment type="subcellular location">
    <subcellularLocation>
        <location evidence="1">Cell membrane</location>
        <topology evidence="1">Multi-pass membrane protein</topology>
    </subcellularLocation>
</comment>
<evidence type="ECO:0000259" key="5">
    <source>
        <dbReference type="Pfam" id="PF00924"/>
    </source>
</evidence>
<dbReference type="Pfam" id="PF21082">
    <property type="entry name" value="MS_channel_3rd"/>
    <property type="match status" value="1"/>
</dbReference>
<dbReference type="SUPFAM" id="SSF50182">
    <property type="entry name" value="Sm-like ribonucleoproteins"/>
    <property type="match status" value="1"/>
</dbReference>
<dbReference type="PANTHER" id="PTHR30566">
    <property type="entry name" value="YNAI-RELATED MECHANOSENSITIVE ION CHANNEL"/>
    <property type="match status" value="1"/>
</dbReference>
<dbReference type="Gene3D" id="3.30.70.100">
    <property type="match status" value="1"/>
</dbReference>
<sequence length="582" mass="66993">MAEDEIINAVSGQVNQFESISQLLLSSESLQIAFTVLIVGIIGIVLVYRTFSKWVKSQKFSYTRPHLSRFVRVVVLPFFAIILITSVNLYIQSFELFDENNSSLNEDGNLTPSETFAKILNTINILVIGYSFAHLIPIILTKKEKTNLEKEDFEAWKELRGFPDDDDLFHKVYKWVPPKHTPEDMTDDEFERKLKTDEGKKFLEEFRTTKGLAIGSYEQLVKHPFEEWKKSEREKYLRYYEDSISGNNESGKKLKPGQEVEEIFPIDTWREEKRFNGYDPIISGSKPPGYAKRKRKDLPKSVSQILPLGIFVAVILGVVSWWGIDLIVLATATGGLAIGIGLALQETMQNYFAYILIRKDKIFAEGERVQLDTGYNGYVHKITPRVTYVRDALNESYAVIPTRQLVNAQIINYSKEIKMVPAIVEVGVSYLNNPKQVAAILVKIGKRAMKEVVDEKGRHLIRQLRCPYLDNNKPSCGCDKDIHVDINQPVVRFNKFNDSSLDFSLWVYVRDYGAQFKTKTDIRIIMYEEFKKYDIRIPWPIRTVYQGDEKREDEEIRKLDDERNEVVEEFGVGDIGRGGGED</sequence>
<keyword evidence="8" id="KW-1185">Reference proteome</keyword>
<protein>
    <submittedName>
        <fullName evidence="7">Transporter, small conductance mechanosensitive ion channel MscS family protein</fullName>
    </submittedName>
</protein>
<feature type="transmembrane region" description="Helical" evidence="4">
    <location>
        <begin position="30"/>
        <end position="49"/>
    </location>
</feature>
<name>I3D4X3_9ARCH</name>
<dbReference type="AlphaFoldDB" id="I3D4X3"/>
<dbReference type="GO" id="GO:0005886">
    <property type="term" value="C:plasma membrane"/>
    <property type="evidence" value="ECO:0007669"/>
    <property type="project" value="UniProtKB-SubCell"/>
</dbReference>
<keyword evidence="3" id="KW-1003">Cell membrane</keyword>
<dbReference type="Gene3D" id="1.10.287.1260">
    <property type="match status" value="1"/>
</dbReference>
<dbReference type="GO" id="GO:0055085">
    <property type="term" value="P:transmembrane transport"/>
    <property type="evidence" value="ECO:0007669"/>
    <property type="project" value="InterPro"/>
</dbReference>
<keyword evidence="4" id="KW-1133">Transmembrane helix</keyword>
<evidence type="ECO:0000256" key="2">
    <source>
        <dbReference type="ARBA" id="ARBA00008017"/>
    </source>
</evidence>
<feature type="transmembrane region" description="Helical" evidence="4">
    <location>
        <begin position="70"/>
        <end position="91"/>
    </location>
</feature>
<dbReference type="InterPro" id="IPR011066">
    <property type="entry name" value="MscS_channel_C_sf"/>
</dbReference>
<feature type="transmembrane region" description="Helical" evidence="4">
    <location>
        <begin position="302"/>
        <end position="320"/>
    </location>
</feature>
<dbReference type="EMBL" id="AEXL02000023">
    <property type="protein sequence ID" value="EIJ66766.1"/>
    <property type="molecule type" value="Genomic_DNA"/>
</dbReference>
<dbReference type="PANTHER" id="PTHR30566:SF5">
    <property type="entry name" value="MECHANOSENSITIVE ION CHANNEL PROTEIN 1, MITOCHONDRIAL-RELATED"/>
    <property type="match status" value="1"/>
</dbReference>
<dbReference type="Proteomes" id="UP000003423">
    <property type="component" value="Unassembled WGS sequence"/>
</dbReference>
<reference evidence="7 8" key="1">
    <citation type="journal article" date="2012" name="J. Bacteriol.">
        <title>Genome sequence of "Candidatus Nitrosopumilus salaria" BD31, an ammonia-oxidizing archaeon from the San Francisco Bay estuary.</title>
        <authorList>
            <person name="Mosier A.C."/>
            <person name="Allen E.E."/>
            <person name="Kim M."/>
            <person name="Ferriera S."/>
            <person name="Francis C.A."/>
        </authorList>
    </citation>
    <scope>NUCLEOTIDE SEQUENCE [LARGE SCALE GENOMIC DNA]</scope>
    <source>
        <strain evidence="7 8">BD31</strain>
    </source>
</reference>
<evidence type="ECO:0000259" key="6">
    <source>
        <dbReference type="Pfam" id="PF21082"/>
    </source>
</evidence>
<gene>
    <name evidence="7" type="ORF">BD31_I0315</name>
</gene>
<dbReference type="RefSeq" id="WP_008297108.1">
    <property type="nucleotide sequence ID" value="NZ_AEXL02000023.1"/>
</dbReference>
<dbReference type="InterPro" id="IPR006685">
    <property type="entry name" value="MscS_channel_2nd"/>
</dbReference>
<feature type="transmembrane region" description="Helical" evidence="4">
    <location>
        <begin position="326"/>
        <end position="344"/>
    </location>
</feature>
<feature type="domain" description="Mechanosensitive ion channel MscS" evidence="5">
    <location>
        <begin position="347"/>
        <end position="415"/>
    </location>
</feature>
<feature type="domain" description="Mechanosensitive ion channel MscS C-terminal" evidence="6">
    <location>
        <begin position="471"/>
        <end position="537"/>
    </location>
</feature>
<dbReference type="Pfam" id="PF00924">
    <property type="entry name" value="MS_channel_2nd"/>
    <property type="match status" value="1"/>
</dbReference>
<dbReference type="InterPro" id="IPR011014">
    <property type="entry name" value="MscS_channel_TM-2"/>
</dbReference>
<evidence type="ECO:0000313" key="7">
    <source>
        <dbReference type="EMBL" id="EIJ66766.1"/>
    </source>
</evidence>
<keyword evidence="4" id="KW-0472">Membrane</keyword>
<dbReference type="SUPFAM" id="SSF82861">
    <property type="entry name" value="Mechanosensitive channel protein MscS (YggB), transmembrane region"/>
    <property type="match status" value="1"/>
</dbReference>
<evidence type="ECO:0000313" key="8">
    <source>
        <dbReference type="Proteomes" id="UP000003423"/>
    </source>
</evidence>
<accession>I3D4X3</accession>
<proteinExistence type="inferred from homology"/>
<dbReference type="SUPFAM" id="SSF82689">
    <property type="entry name" value="Mechanosensitive channel protein MscS (YggB), C-terminal domain"/>
    <property type="match status" value="1"/>
</dbReference>
<evidence type="ECO:0000256" key="1">
    <source>
        <dbReference type="ARBA" id="ARBA00004651"/>
    </source>
</evidence>
<dbReference type="OrthoDB" id="121853at2157"/>